<accession>A0A7G6X5D1</accession>
<dbReference type="AlphaFoldDB" id="A0A7G6X5D1"/>
<proteinExistence type="inferred from homology"/>
<dbReference type="Proteomes" id="UP000515563">
    <property type="component" value="Chromosome"/>
</dbReference>
<dbReference type="SUPFAM" id="SSF53067">
    <property type="entry name" value="Actin-like ATPase domain"/>
    <property type="match status" value="1"/>
</dbReference>
<dbReference type="EMBL" id="CP043661">
    <property type="protein sequence ID" value="QNE21446.1"/>
    <property type="molecule type" value="Genomic_DNA"/>
</dbReference>
<organism evidence="2 3">
    <name type="scientific">Kribbella qitaiheensis</name>
    <dbReference type="NCBI Taxonomy" id="1544730"/>
    <lineage>
        <taxon>Bacteria</taxon>
        <taxon>Bacillati</taxon>
        <taxon>Actinomycetota</taxon>
        <taxon>Actinomycetes</taxon>
        <taxon>Propionibacteriales</taxon>
        <taxon>Kribbellaceae</taxon>
        <taxon>Kribbella</taxon>
    </lineage>
</organism>
<evidence type="ECO:0000313" key="2">
    <source>
        <dbReference type="EMBL" id="QNE21446.1"/>
    </source>
</evidence>
<keyword evidence="3" id="KW-1185">Reference proteome</keyword>
<dbReference type="Gene3D" id="3.30.420.40">
    <property type="match status" value="2"/>
</dbReference>
<evidence type="ECO:0000313" key="3">
    <source>
        <dbReference type="Proteomes" id="UP000515563"/>
    </source>
</evidence>
<protein>
    <submittedName>
        <fullName evidence="2">ROK family protein</fullName>
    </submittedName>
</protein>
<comment type="similarity">
    <text evidence="1">Belongs to the ROK (NagC/XylR) family.</text>
</comment>
<dbReference type="InterPro" id="IPR000600">
    <property type="entry name" value="ROK"/>
</dbReference>
<reference evidence="3" key="1">
    <citation type="submission" date="2019-09" db="EMBL/GenBank/DDBJ databases">
        <title>Antimicrobial potential of Antarctic Bacteria.</title>
        <authorList>
            <person name="Benaud N."/>
            <person name="Edwards R.J."/>
            <person name="Ferrari B.C."/>
        </authorList>
    </citation>
    <scope>NUCLEOTIDE SEQUENCE [LARGE SCALE GENOMIC DNA]</scope>
    <source>
        <strain evidence="3">SPB151</strain>
    </source>
</reference>
<dbReference type="RefSeq" id="WP_185443850.1">
    <property type="nucleotide sequence ID" value="NZ_CP043661.1"/>
</dbReference>
<reference evidence="2 3" key="2">
    <citation type="journal article" date="2020" name="Microbiol. Resour. Announc.">
        <title>Antarctic desert soil bacteria exhibit high novel natural product potential, evaluated through long-read genome sequencing and comparative genomics.</title>
        <authorList>
            <person name="Benaud N."/>
            <person name="Edwards R.J."/>
            <person name="Amos T.G."/>
            <person name="D'Agostino P.M."/>
            <person name="Gutierrez-Chavez C."/>
            <person name="Montgomery K."/>
            <person name="Nicetic I."/>
            <person name="Ferrari B.C."/>
        </authorList>
    </citation>
    <scope>NUCLEOTIDE SEQUENCE [LARGE SCALE GENOMIC DNA]</scope>
    <source>
        <strain evidence="2 3">SPB151</strain>
    </source>
</reference>
<name>A0A7G6X5D1_9ACTN</name>
<dbReference type="KEGG" id="kqi:F1D05_30420"/>
<evidence type="ECO:0000256" key="1">
    <source>
        <dbReference type="ARBA" id="ARBA00006479"/>
    </source>
</evidence>
<dbReference type="InterPro" id="IPR043129">
    <property type="entry name" value="ATPase_NBD"/>
</dbReference>
<gene>
    <name evidence="2" type="ORF">F1D05_30420</name>
</gene>
<dbReference type="Pfam" id="PF00480">
    <property type="entry name" value="ROK"/>
    <property type="match status" value="1"/>
</dbReference>
<dbReference type="PANTHER" id="PTHR18964">
    <property type="entry name" value="ROK (REPRESSOR, ORF, KINASE) FAMILY"/>
    <property type="match status" value="1"/>
</dbReference>
<dbReference type="PANTHER" id="PTHR18964:SF149">
    <property type="entry name" value="BIFUNCTIONAL UDP-N-ACETYLGLUCOSAMINE 2-EPIMERASE_N-ACETYLMANNOSAMINE KINASE"/>
    <property type="match status" value="1"/>
</dbReference>
<sequence length="302" mass="30118">MSVQLGVDLGGTGTRVVAIDRNTSVLNEETAATPAAGSPAQVVAFLRELVDTAAGSQVIGSLGIGASGPIDNAGVIQNPATLPAFTGVDVAKELSALYGIPVPIENDAVAACIGEAAVGAARGYSGVLMVTLGTGVGVSMLRSGEPVRGADGQHPEAGHLSIADVDAPCYCGRSACWEIAASRSGLQSLVEGLQGSNGPKITVEALLAIGRDASAGEPEARTVFDAYGKRVAAGLADLLTIYHPEIVVLGGSAAQLFDAFSPSLFASLQGIVDCFPSPVIVPSTLGDLGGAIGAAVLGRSTR</sequence>